<dbReference type="EMBL" id="JAGTTL010000066">
    <property type="protein sequence ID" value="KAK6291107.1"/>
    <property type="molecule type" value="Genomic_DNA"/>
</dbReference>
<proteinExistence type="predicted"/>
<accession>A0AAN8KEU8</accession>
<dbReference type="Proteomes" id="UP001356427">
    <property type="component" value="Unassembled WGS sequence"/>
</dbReference>
<gene>
    <name evidence="2" type="ORF">J4Q44_G00384900</name>
</gene>
<feature type="region of interest" description="Disordered" evidence="1">
    <location>
        <begin position="1"/>
        <end position="25"/>
    </location>
</feature>
<keyword evidence="3" id="KW-1185">Reference proteome</keyword>
<feature type="region of interest" description="Disordered" evidence="1">
    <location>
        <begin position="44"/>
        <end position="64"/>
    </location>
</feature>
<evidence type="ECO:0000313" key="2">
    <source>
        <dbReference type="EMBL" id="KAK6291107.1"/>
    </source>
</evidence>
<evidence type="ECO:0000313" key="3">
    <source>
        <dbReference type="Proteomes" id="UP001356427"/>
    </source>
</evidence>
<comment type="caution">
    <text evidence="2">The sequence shown here is derived from an EMBL/GenBank/DDBJ whole genome shotgun (WGS) entry which is preliminary data.</text>
</comment>
<organism evidence="2 3">
    <name type="scientific">Coregonus suidteri</name>
    <dbReference type="NCBI Taxonomy" id="861788"/>
    <lineage>
        <taxon>Eukaryota</taxon>
        <taxon>Metazoa</taxon>
        <taxon>Chordata</taxon>
        <taxon>Craniata</taxon>
        <taxon>Vertebrata</taxon>
        <taxon>Euteleostomi</taxon>
        <taxon>Actinopterygii</taxon>
        <taxon>Neopterygii</taxon>
        <taxon>Teleostei</taxon>
        <taxon>Protacanthopterygii</taxon>
        <taxon>Salmoniformes</taxon>
        <taxon>Salmonidae</taxon>
        <taxon>Coregoninae</taxon>
        <taxon>Coregonus</taxon>
    </lineage>
</organism>
<evidence type="ECO:0000256" key="1">
    <source>
        <dbReference type="SAM" id="MobiDB-lite"/>
    </source>
</evidence>
<protein>
    <submittedName>
        <fullName evidence="2">Uncharacterized protein</fullName>
    </submittedName>
</protein>
<dbReference type="AlphaFoldDB" id="A0AAN8KEU8"/>
<sequence length="88" mass="9571">MQIFINANVPPATSHGSLEDSGGFPSWELKKHRQVKRLPDSQTDMGCCFSGTEGDGEGDTKHGGDNGYSQRLCHVWHVHPHVCLAATP</sequence>
<reference evidence="2 3" key="1">
    <citation type="submission" date="2021-04" db="EMBL/GenBank/DDBJ databases">
        <authorList>
            <person name="De Guttry C."/>
            <person name="Zahm M."/>
            <person name="Klopp C."/>
            <person name="Cabau C."/>
            <person name="Louis A."/>
            <person name="Berthelot C."/>
            <person name="Parey E."/>
            <person name="Roest Crollius H."/>
            <person name="Montfort J."/>
            <person name="Robinson-Rechavi M."/>
            <person name="Bucao C."/>
            <person name="Bouchez O."/>
            <person name="Gislard M."/>
            <person name="Lluch J."/>
            <person name="Milhes M."/>
            <person name="Lampietro C."/>
            <person name="Lopez Roques C."/>
            <person name="Donnadieu C."/>
            <person name="Braasch I."/>
            <person name="Desvignes T."/>
            <person name="Postlethwait J."/>
            <person name="Bobe J."/>
            <person name="Wedekind C."/>
            <person name="Guiguen Y."/>
        </authorList>
    </citation>
    <scope>NUCLEOTIDE SEQUENCE [LARGE SCALE GENOMIC DNA]</scope>
    <source>
        <strain evidence="2">Cs_M1</strain>
        <tissue evidence="2">Blood</tissue>
    </source>
</reference>
<name>A0AAN8KEU8_9TELE</name>